<feature type="compositionally biased region" description="Pro residues" evidence="5">
    <location>
        <begin position="300"/>
        <end position="323"/>
    </location>
</feature>
<dbReference type="Pfam" id="PF01580">
    <property type="entry name" value="FtsK_SpoIIIE"/>
    <property type="match status" value="2"/>
</dbReference>
<feature type="binding site" evidence="4">
    <location>
        <begin position="678"/>
        <end position="685"/>
    </location>
    <ligand>
        <name>ATP</name>
        <dbReference type="ChEBI" id="CHEBI:30616"/>
    </ligand>
</feature>
<dbReference type="InterPro" id="IPR027417">
    <property type="entry name" value="P-loop_NTPase"/>
</dbReference>
<feature type="domain" description="FtsK" evidence="6">
    <location>
        <begin position="370"/>
        <end position="545"/>
    </location>
</feature>
<evidence type="ECO:0000256" key="2">
    <source>
        <dbReference type="ARBA" id="ARBA00022741"/>
    </source>
</evidence>
<dbReference type="NCBIfam" id="TIGR03925">
    <property type="entry name" value="T7SS_EccC_b"/>
    <property type="match status" value="1"/>
</dbReference>
<dbReference type="PANTHER" id="PTHR22683:SF1">
    <property type="entry name" value="TYPE VII SECRETION SYSTEM PROTEIN ESSC"/>
    <property type="match status" value="1"/>
</dbReference>
<comment type="caution">
    <text evidence="7">The sequence shown here is derived from an EMBL/GenBank/DDBJ whole genome shotgun (WGS) entry which is preliminary data.</text>
</comment>
<dbReference type="InterPro" id="IPR023837">
    <property type="entry name" value="EccCb-like_Actinobacteria"/>
</dbReference>
<feature type="binding site" evidence="4">
    <location>
        <begin position="388"/>
        <end position="395"/>
    </location>
    <ligand>
        <name>ATP</name>
        <dbReference type="ChEBI" id="CHEBI:30616"/>
    </ligand>
</feature>
<keyword evidence="1" id="KW-0677">Repeat</keyword>
<dbReference type="SMART" id="SM00382">
    <property type="entry name" value="AAA"/>
    <property type="match status" value="3"/>
</dbReference>
<evidence type="ECO:0000259" key="6">
    <source>
        <dbReference type="PROSITE" id="PS50901"/>
    </source>
</evidence>
<protein>
    <submittedName>
        <fullName evidence="7">S-DNA-T family DNA segregation ATPase FtsK/SpoIIIE</fullName>
    </submittedName>
</protein>
<evidence type="ECO:0000256" key="4">
    <source>
        <dbReference type="PROSITE-ProRule" id="PRU00289"/>
    </source>
</evidence>
<keyword evidence="8" id="KW-1185">Reference proteome</keyword>
<feature type="binding site" evidence="4">
    <location>
        <begin position="940"/>
        <end position="947"/>
    </location>
    <ligand>
        <name>ATP</name>
        <dbReference type="ChEBI" id="CHEBI:30616"/>
    </ligand>
</feature>
<dbReference type="InterPro" id="IPR050206">
    <property type="entry name" value="FtsK/SpoIIIE/SftA"/>
</dbReference>
<accession>A0A316EU84</accession>
<gene>
    <name evidence="7" type="ORF">BC793_12523</name>
</gene>
<evidence type="ECO:0000256" key="1">
    <source>
        <dbReference type="ARBA" id="ARBA00022737"/>
    </source>
</evidence>
<reference evidence="7 8" key="1">
    <citation type="submission" date="2018-05" db="EMBL/GenBank/DDBJ databases">
        <title>Genomic Encyclopedia of Archaeal and Bacterial Type Strains, Phase II (KMG-II): from individual species to whole genera.</title>
        <authorList>
            <person name="Goeker M."/>
        </authorList>
    </citation>
    <scope>NUCLEOTIDE SEQUENCE [LARGE SCALE GENOMIC DNA]</scope>
    <source>
        <strain evidence="7 8">DSM 45184</strain>
    </source>
</reference>
<name>A0A316EU84_9ACTN</name>
<evidence type="ECO:0000256" key="3">
    <source>
        <dbReference type="ARBA" id="ARBA00022840"/>
    </source>
</evidence>
<dbReference type="InterPro" id="IPR002543">
    <property type="entry name" value="FtsK_dom"/>
</dbReference>
<evidence type="ECO:0000313" key="7">
    <source>
        <dbReference type="EMBL" id="PWK35822.1"/>
    </source>
</evidence>
<sequence length="1144" mass="122806">MSAEVFRRLPRQVGPPPPGAEMLLESRDYLRFLAQQRTALLWRHPEPDALASVAASPRMWERRPGDADFAEVRIAVDGHRLPGGLVIPEAVPAAAGPLPGLPVAVRLREFRRVLLRGDREPVTGLARALLGQLATLHAPDELRIAVVAAPERRAGWDWVLWLPHTHTGPAGGRLVFDTMTELDQVLAAADAPLVVVLDGAERPVEIPDTMTVVELSGPPAEDQNPRWYEDTRSLLRLDVAPSSLTVDTGVRVTSLGRPDTLSAMQAEQTAQQIALHRLSDPAGTAVEEPPPAPVREAAPEEPPPPPPVREEPPPQVPQEPPPPVREEPPRPRRNELADLLDLGDLTALDPTAARRDRDGLRIPLGLAPDGDVVELDLGTMGPHGLIVGATGSGKSELLRTIVTALAVTNRPEDLNLVLVDHRGAATFTEFERLPHISALMGHTDEPSAVARLRDALAGELARRQTAVDDGVPLPALLVVCDEFTELLERQPDLADLFVQIGRTGQALGVHLLLATQRLEEAGLHGLDAHLSYRIGLRTFSVVESRLTIGVPDAYELPRLPGTGLLRAGDGPLTRFRAAYVSGIHGDADDGWRTVLGVVVDRLAGHGRPAHRVWLPPMTDPPALGDLLGDLHVVDGRGLVADGWPGAGRLTVPIGIVDHPFEQRRDPYVLDVGNLAVAGGPQSGKSTLLRTLIGALALTHSPREVQFFCVDLGGGGLHGLDGLPHLSGVAGHTDTDTVRRVVAEVAGLVDERTAHGDAGDMYGEVFLIIDGWAALRRDFEELEQTVIEVALRGPGLGVHVVITANRWSDLRTAMQPLFGTRLELHLDEPGESVIDRRAAADVPARTPGRGLTPDRLHFLAALPRIDGSTDVHDITEGVTDLAGRVKAAWPDDPAPRVRLLPALVPASDLAGTPGLPIGLNEANLAPVALNPVTDRHLVIFGDAGCGKTNLLRLIARAVVATHSLAEARVVLVDYRRGLRGAIDGEHLLVHASTSQHLADNIESIHAAMSRRLPGPDVTAEQLRNRSWWSGPDLYILVDDYDLVAAGGTNPLSRLAELLPYAHDIGLHLIIARRAGGAGRALYEPLLHRLRELSAPALIMSGDRDEGQLFGSVRPGPQPAGRGFLVRRNADVTLVQTAWSDPETPA</sequence>
<organism evidence="7 8">
    <name type="scientific">Actinoplanes xinjiangensis</name>
    <dbReference type="NCBI Taxonomy" id="512350"/>
    <lineage>
        <taxon>Bacteria</taxon>
        <taxon>Bacillati</taxon>
        <taxon>Actinomycetota</taxon>
        <taxon>Actinomycetes</taxon>
        <taxon>Micromonosporales</taxon>
        <taxon>Micromonosporaceae</taxon>
        <taxon>Actinoplanes</taxon>
    </lineage>
</organism>
<keyword evidence="2 4" id="KW-0547">Nucleotide-binding</keyword>
<feature type="region of interest" description="Disordered" evidence="5">
    <location>
        <begin position="282"/>
        <end position="331"/>
    </location>
</feature>
<dbReference type="PROSITE" id="PS50901">
    <property type="entry name" value="FTSK"/>
    <property type="match status" value="3"/>
</dbReference>
<feature type="domain" description="FtsK" evidence="6">
    <location>
        <begin position="923"/>
        <end position="1106"/>
    </location>
</feature>
<dbReference type="GO" id="GO:0005524">
    <property type="term" value="F:ATP binding"/>
    <property type="evidence" value="ECO:0007669"/>
    <property type="project" value="UniProtKB-UniRule"/>
</dbReference>
<evidence type="ECO:0000256" key="5">
    <source>
        <dbReference type="SAM" id="MobiDB-lite"/>
    </source>
</evidence>
<dbReference type="InterPro" id="IPR003593">
    <property type="entry name" value="AAA+_ATPase"/>
</dbReference>
<dbReference type="Gene3D" id="3.40.50.300">
    <property type="entry name" value="P-loop containing nucleotide triphosphate hydrolases"/>
    <property type="match status" value="3"/>
</dbReference>
<feature type="domain" description="FtsK" evidence="6">
    <location>
        <begin position="650"/>
        <end position="832"/>
    </location>
</feature>
<evidence type="ECO:0000313" key="8">
    <source>
        <dbReference type="Proteomes" id="UP000245697"/>
    </source>
</evidence>
<dbReference type="SUPFAM" id="SSF52540">
    <property type="entry name" value="P-loop containing nucleoside triphosphate hydrolases"/>
    <property type="match status" value="3"/>
</dbReference>
<dbReference type="Proteomes" id="UP000245697">
    <property type="component" value="Unassembled WGS sequence"/>
</dbReference>
<dbReference type="RefSeq" id="WP_239170498.1">
    <property type="nucleotide sequence ID" value="NZ_BONA01000078.1"/>
</dbReference>
<dbReference type="EMBL" id="QGGR01000025">
    <property type="protein sequence ID" value="PWK35822.1"/>
    <property type="molecule type" value="Genomic_DNA"/>
</dbReference>
<keyword evidence="3 4" id="KW-0067">ATP-binding</keyword>
<proteinExistence type="predicted"/>
<dbReference type="GO" id="GO:0003677">
    <property type="term" value="F:DNA binding"/>
    <property type="evidence" value="ECO:0007669"/>
    <property type="project" value="InterPro"/>
</dbReference>
<dbReference type="AlphaFoldDB" id="A0A316EU84"/>
<dbReference type="PANTHER" id="PTHR22683">
    <property type="entry name" value="SPORULATION PROTEIN RELATED"/>
    <property type="match status" value="1"/>
</dbReference>